<sequence>MNTSAPRKCLICNCLFTPLPQHPNQKYCPNNECKKEGKSIWHKNKMQTDPDYPEMQAIASKKWWEKNPEYQRNRRKGKKNDNNIALSKSNLPIKLQLKSKSYRLTIIEFTDNMDSITIKLEALSNS</sequence>
<dbReference type="AlphaFoldDB" id="R9B3J2"/>
<evidence type="ECO:0000313" key="1">
    <source>
        <dbReference type="EMBL" id="EOR08820.1"/>
    </source>
</evidence>
<dbReference type="HOGENOM" id="CLU_1794785_0_0_6"/>
<comment type="caution">
    <text evidence="1">The sequence shown here is derived from an EMBL/GenBank/DDBJ whole genome shotgun (WGS) entry which is preliminary data.</text>
</comment>
<dbReference type="OrthoDB" id="8563863at2"/>
<dbReference type="EMBL" id="AQFL01000009">
    <property type="protein sequence ID" value="EOR08820.1"/>
    <property type="molecule type" value="Genomic_DNA"/>
</dbReference>
<organism evidence="1 2">
    <name type="scientific">Acinetobacter genomosp. 15BJ</name>
    <dbReference type="NCBI Taxonomy" id="106651"/>
    <lineage>
        <taxon>Bacteria</taxon>
        <taxon>Pseudomonadati</taxon>
        <taxon>Pseudomonadota</taxon>
        <taxon>Gammaproteobacteria</taxon>
        <taxon>Moraxellales</taxon>
        <taxon>Moraxellaceae</taxon>
        <taxon>Acinetobacter</taxon>
    </lineage>
</organism>
<evidence type="ECO:0000313" key="2">
    <source>
        <dbReference type="Proteomes" id="UP000016203"/>
    </source>
</evidence>
<gene>
    <name evidence="1" type="ORF">F896_01350</name>
</gene>
<proteinExistence type="predicted"/>
<protein>
    <submittedName>
        <fullName evidence="1">Uncharacterized protein</fullName>
    </submittedName>
</protein>
<accession>R9B3J2</accession>
<name>R9B3J2_9GAMM</name>
<dbReference type="RefSeq" id="WP_016163128.1">
    <property type="nucleotide sequence ID" value="NZ_KE007347.1"/>
</dbReference>
<dbReference type="Proteomes" id="UP000016203">
    <property type="component" value="Unassembled WGS sequence"/>
</dbReference>
<reference evidence="1 2" key="1">
    <citation type="submission" date="2013-03" db="EMBL/GenBank/DDBJ databases">
        <title>The Genome Sequence of Acinetobacter sp. CIP 110321.</title>
        <authorList>
            <consortium name="The Broad Institute Genome Sequencing Platform"/>
            <consortium name="The Broad Institute Genome Sequencing Center for Infectious Disease"/>
            <person name="Cerqueira G."/>
            <person name="Feldgarden M."/>
            <person name="Courvalin P."/>
            <person name="Perichon B."/>
            <person name="Grillot-Courvalin C."/>
            <person name="Clermont D."/>
            <person name="Rocha E."/>
            <person name="Yoon E.-J."/>
            <person name="Nemec A."/>
            <person name="Walker B."/>
            <person name="Young S.K."/>
            <person name="Zeng Q."/>
            <person name="Gargeya S."/>
            <person name="Fitzgerald M."/>
            <person name="Haas B."/>
            <person name="Abouelleil A."/>
            <person name="Alvarado L."/>
            <person name="Arachchi H.M."/>
            <person name="Berlin A.M."/>
            <person name="Chapman S.B."/>
            <person name="Dewar J."/>
            <person name="Goldberg J."/>
            <person name="Griggs A."/>
            <person name="Gujja S."/>
            <person name="Hansen M."/>
            <person name="Howarth C."/>
            <person name="Imamovic A."/>
            <person name="Larimer J."/>
            <person name="McCowan C."/>
            <person name="Murphy C."/>
            <person name="Neiman D."/>
            <person name="Pearson M."/>
            <person name="Priest M."/>
            <person name="Roberts A."/>
            <person name="Saif S."/>
            <person name="Shea T."/>
            <person name="Sisk P."/>
            <person name="Sykes S."/>
            <person name="Wortman J."/>
            <person name="Nusbaum C."/>
            <person name="Birren B."/>
        </authorList>
    </citation>
    <scope>NUCLEOTIDE SEQUENCE [LARGE SCALE GENOMIC DNA]</scope>
    <source>
        <strain evidence="1 2">CIP 110321</strain>
    </source>
</reference>